<dbReference type="RefSeq" id="XP_067818756.1">
    <property type="nucleotide sequence ID" value="XM_067963136.1"/>
</dbReference>
<dbReference type="Proteomes" id="UP000294530">
    <property type="component" value="Unassembled WGS sequence"/>
</dbReference>
<reference evidence="3 4" key="1">
    <citation type="journal article" date="2021" name="Genome Biol.">
        <title>AFLAP: assembly-free linkage analysis pipeline using k-mers from genome sequencing data.</title>
        <authorList>
            <person name="Fletcher K."/>
            <person name="Zhang L."/>
            <person name="Gil J."/>
            <person name="Han R."/>
            <person name="Cavanaugh K."/>
            <person name="Michelmore R."/>
        </authorList>
    </citation>
    <scope>NUCLEOTIDE SEQUENCE [LARGE SCALE GENOMIC DNA]</scope>
    <source>
        <strain evidence="3 4">SF5</strain>
    </source>
</reference>
<feature type="compositionally biased region" description="Basic residues" evidence="1">
    <location>
        <begin position="49"/>
        <end position="59"/>
    </location>
</feature>
<feature type="region of interest" description="Disordered" evidence="1">
    <location>
        <begin position="327"/>
        <end position="351"/>
    </location>
</feature>
<accession>A0A976IET0</accession>
<proteinExistence type="predicted"/>
<evidence type="ECO:0000259" key="2">
    <source>
        <dbReference type="PROSITE" id="PS50858"/>
    </source>
</evidence>
<feature type="compositionally biased region" description="Polar residues" evidence="1">
    <location>
        <begin position="60"/>
        <end position="74"/>
    </location>
</feature>
<gene>
    <name evidence="3" type="ORF">CCR75_005051</name>
</gene>
<keyword evidence="4" id="KW-1185">Reference proteome</keyword>
<dbReference type="InterPro" id="IPR035925">
    <property type="entry name" value="BSD_dom_sf"/>
</dbReference>
<evidence type="ECO:0000313" key="3">
    <source>
        <dbReference type="EMBL" id="TDH69257.1"/>
    </source>
</evidence>
<sequence length="351" mass="39500">MAARMSEFGLSAVRVSEIGMRHSAANLHILAGSVANKAQDFASVLSRVGGRKTKSRRQKSVPTSNAENELSPMSQEPELPEPEAEVPKAESALEKPQLARVHEGDPGQYKEVLPLLPWEMYTDDGRTHENTVVKRKILELAIYRRTFAEPAPGEEEYVFDFDLFKGVARELLLSDPNLREKRETLVESLPNPVITEEIFWRNFFLRCNAVRLAESMPSYLPEVKHMASPTGPFAMLKRGFFGKKKNLDFWPVSRFNTSTSKECGLELDVDGEIEKELVKRRPSRAVELHLQPVSRVEANDGQITVTDIALKVKKQEIFLADEAKCKKPGDIRDANSPNKAEEPEEHAPILV</sequence>
<comment type="caution">
    <text evidence="3">The sequence shown here is derived from an EMBL/GenBank/DDBJ whole genome shotgun (WGS) entry which is preliminary data.</text>
</comment>
<dbReference type="GeneID" id="94348807"/>
<name>A0A976IET0_BRELC</name>
<dbReference type="OrthoDB" id="73004at2759"/>
<evidence type="ECO:0000313" key="4">
    <source>
        <dbReference type="Proteomes" id="UP000294530"/>
    </source>
</evidence>
<dbReference type="EMBL" id="SHOA02000016">
    <property type="protein sequence ID" value="TDH69257.1"/>
    <property type="molecule type" value="Genomic_DNA"/>
</dbReference>
<evidence type="ECO:0000256" key="1">
    <source>
        <dbReference type="SAM" id="MobiDB-lite"/>
    </source>
</evidence>
<dbReference type="KEGG" id="blac:94348807"/>
<organism evidence="3 4">
    <name type="scientific">Bremia lactucae</name>
    <name type="common">Lettuce downy mildew</name>
    <dbReference type="NCBI Taxonomy" id="4779"/>
    <lineage>
        <taxon>Eukaryota</taxon>
        <taxon>Sar</taxon>
        <taxon>Stramenopiles</taxon>
        <taxon>Oomycota</taxon>
        <taxon>Peronosporomycetes</taxon>
        <taxon>Peronosporales</taxon>
        <taxon>Peronosporaceae</taxon>
        <taxon>Bremia</taxon>
    </lineage>
</organism>
<dbReference type="AlphaFoldDB" id="A0A976IET0"/>
<dbReference type="PROSITE" id="PS50858">
    <property type="entry name" value="BSD"/>
    <property type="match status" value="1"/>
</dbReference>
<dbReference type="Gene3D" id="1.10.3970.10">
    <property type="entry name" value="BSD domain"/>
    <property type="match status" value="1"/>
</dbReference>
<protein>
    <recommendedName>
        <fullName evidence="2">BSD domain-containing protein</fullName>
    </recommendedName>
</protein>
<feature type="region of interest" description="Disordered" evidence="1">
    <location>
        <begin position="48"/>
        <end position="93"/>
    </location>
</feature>
<feature type="domain" description="BSD" evidence="2">
    <location>
        <begin position="155"/>
        <end position="211"/>
    </location>
</feature>
<dbReference type="SUPFAM" id="SSF140383">
    <property type="entry name" value="BSD domain-like"/>
    <property type="match status" value="1"/>
</dbReference>
<dbReference type="InterPro" id="IPR005607">
    <property type="entry name" value="BSD_dom"/>
</dbReference>